<feature type="region of interest" description="Disordered" evidence="5">
    <location>
        <begin position="1"/>
        <end position="35"/>
    </location>
</feature>
<sequence>MALKNQASELSDATEKKSSPRKRRTQAERSSDTRKRVCQATLQALIEIGYERISTQEIATRAKVSRGALTHQFPTRNELIVAAFDYLMRSWENDWPFDDAQNRPSMKTDELIDVLWEKLFEPDKYMAALELMLAARLDDDLGRDLRNTMARWTTKRDNIIAEILGVSQDCERTRTFIQINLCMLRGLAVHKSFDNEPDVAKRMLNQWKEILRHLAESGKFPNDAS</sequence>
<accession>A0ABR4TK71</accession>
<dbReference type="EMBL" id="AUNC01000044">
    <property type="protein sequence ID" value="KEO53134.1"/>
    <property type="molecule type" value="Genomic_DNA"/>
</dbReference>
<dbReference type="InterPro" id="IPR009057">
    <property type="entry name" value="Homeodomain-like_sf"/>
</dbReference>
<evidence type="ECO:0000256" key="3">
    <source>
        <dbReference type="ARBA" id="ARBA00023163"/>
    </source>
</evidence>
<evidence type="ECO:0000256" key="4">
    <source>
        <dbReference type="PROSITE-ProRule" id="PRU00335"/>
    </source>
</evidence>
<feature type="compositionally biased region" description="Polar residues" evidence="5">
    <location>
        <begin position="1"/>
        <end position="11"/>
    </location>
</feature>
<dbReference type="Proteomes" id="UP000027463">
    <property type="component" value="Unassembled WGS sequence"/>
</dbReference>
<keyword evidence="3" id="KW-0804">Transcription</keyword>
<dbReference type="SUPFAM" id="SSF46689">
    <property type="entry name" value="Homeodomain-like"/>
    <property type="match status" value="1"/>
</dbReference>
<evidence type="ECO:0000256" key="5">
    <source>
        <dbReference type="SAM" id="MobiDB-lite"/>
    </source>
</evidence>
<reference evidence="7 8" key="1">
    <citation type="submission" date="2013-07" db="EMBL/GenBank/DDBJ databases">
        <title>Thalassospira permensis NBRC 106175 Genome Sequencing.</title>
        <authorList>
            <person name="Lai Q."/>
            <person name="Shao Z."/>
        </authorList>
    </citation>
    <scope>NUCLEOTIDE SEQUENCE [LARGE SCALE GENOMIC DNA]</scope>
    <source>
        <strain evidence="7 8">NBRC 106175</strain>
    </source>
</reference>
<comment type="caution">
    <text evidence="7">The sequence shown here is derived from an EMBL/GenBank/DDBJ whole genome shotgun (WGS) entry which is preliminary data.</text>
</comment>
<feature type="domain" description="HTH tetR-type" evidence="6">
    <location>
        <begin position="31"/>
        <end position="91"/>
    </location>
</feature>
<dbReference type="Gene3D" id="1.10.357.10">
    <property type="entry name" value="Tetracycline Repressor, domain 2"/>
    <property type="match status" value="1"/>
</dbReference>
<feature type="DNA-binding region" description="H-T-H motif" evidence="4">
    <location>
        <begin position="54"/>
        <end position="73"/>
    </location>
</feature>
<dbReference type="InterPro" id="IPR050109">
    <property type="entry name" value="HTH-type_TetR-like_transc_reg"/>
</dbReference>
<evidence type="ECO:0000313" key="7">
    <source>
        <dbReference type="EMBL" id="KEO53134.1"/>
    </source>
</evidence>
<gene>
    <name evidence="7" type="ORF">SMB34_21620</name>
</gene>
<protein>
    <recommendedName>
        <fullName evidence="6">HTH tetR-type domain-containing protein</fullName>
    </recommendedName>
</protein>
<evidence type="ECO:0000313" key="8">
    <source>
        <dbReference type="Proteomes" id="UP000027463"/>
    </source>
</evidence>
<organism evidence="7 8">
    <name type="scientific">Thalassospira permensis NBRC 106175</name>
    <dbReference type="NCBI Taxonomy" id="1353532"/>
    <lineage>
        <taxon>Bacteria</taxon>
        <taxon>Pseudomonadati</taxon>
        <taxon>Pseudomonadota</taxon>
        <taxon>Alphaproteobacteria</taxon>
        <taxon>Rhodospirillales</taxon>
        <taxon>Thalassospiraceae</taxon>
        <taxon>Thalassospira</taxon>
    </lineage>
</organism>
<dbReference type="PROSITE" id="PS50977">
    <property type="entry name" value="HTH_TETR_2"/>
    <property type="match status" value="1"/>
</dbReference>
<dbReference type="PANTHER" id="PTHR30055:SF234">
    <property type="entry name" value="HTH-TYPE TRANSCRIPTIONAL REGULATOR BETI"/>
    <property type="match status" value="1"/>
</dbReference>
<evidence type="ECO:0000256" key="2">
    <source>
        <dbReference type="ARBA" id="ARBA00023125"/>
    </source>
</evidence>
<proteinExistence type="predicted"/>
<dbReference type="InterPro" id="IPR001647">
    <property type="entry name" value="HTH_TetR"/>
</dbReference>
<dbReference type="PANTHER" id="PTHR30055">
    <property type="entry name" value="HTH-TYPE TRANSCRIPTIONAL REGULATOR RUTR"/>
    <property type="match status" value="1"/>
</dbReference>
<feature type="compositionally biased region" description="Basic and acidic residues" evidence="5">
    <location>
        <begin position="25"/>
        <end position="35"/>
    </location>
</feature>
<keyword evidence="1" id="KW-0805">Transcription regulation</keyword>
<keyword evidence="2 4" id="KW-0238">DNA-binding</keyword>
<keyword evidence="8" id="KW-1185">Reference proteome</keyword>
<name>A0ABR4TK71_9PROT</name>
<dbReference type="RefSeq" id="WP_051682366.1">
    <property type="nucleotide sequence ID" value="NZ_AUNC01000044.1"/>
</dbReference>
<evidence type="ECO:0000259" key="6">
    <source>
        <dbReference type="PROSITE" id="PS50977"/>
    </source>
</evidence>
<dbReference type="Pfam" id="PF00440">
    <property type="entry name" value="TetR_N"/>
    <property type="match status" value="1"/>
</dbReference>
<evidence type="ECO:0000256" key="1">
    <source>
        <dbReference type="ARBA" id="ARBA00023015"/>
    </source>
</evidence>